<protein>
    <submittedName>
        <fullName evidence="4">Meiotic Sister-Chromatid recombination aldehyde dehydrogenase</fullName>
    </submittedName>
</protein>
<evidence type="ECO:0000256" key="2">
    <source>
        <dbReference type="ARBA" id="ARBA00023002"/>
    </source>
</evidence>
<dbReference type="InterPro" id="IPR016162">
    <property type="entry name" value="Ald_DH_N"/>
</dbReference>
<keyword evidence="5" id="KW-1185">Reference proteome</keyword>
<dbReference type="GO" id="GO:0016620">
    <property type="term" value="F:oxidoreductase activity, acting on the aldehyde or oxo group of donors, NAD or NADP as acceptor"/>
    <property type="evidence" value="ECO:0007669"/>
    <property type="project" value="InterPro"/>
</dbReference>
<dbReference type="SUPFAM" id="SSF53720">
    <property type="entry name" value="ALDH-like"/>
    <property type="match status" value="1"/>
</dbReference>
<organism evidence="4 5">
    <name type="scientific">Coemansia erecta</name>
    <dbReference type="NCBI Taxonomy" id="147472"/>
    <lineage>
        <taxon>Eukaryota</taxon>
        <taxon>Fungi</taxon>
        <taxon>Fungi incertae sedis</taxon>
        <taxon>Zoopagomycota</taxon>
        <taxon>Kickxellomycotina</taxon>
        <taxon>Kickxellomycetes</taxon>
        <taxon>Kickxellales</taxon>
        <taxon>Kickxellaceae</taxon>
        <taxon>Coemansia</taxon>
    </lineage>
</organism>
<dbReference type="InterPro" id="IPR016163">
    <property type="entry name" value="Ald_DH_C"/>
</dbReference>
<dbReference type="FunFam" id="3.40.309.10:FF:000024">
    <property type="entry name" value="Betaine aldehyde dehydrogenase"/>
    <property type="match status" value="1"/>
</dbReference>
<dbReference type="PANTHER" id="PTHR11699">
    <property type="entry name" value="ALDEHYDE DEHYDROGENASE-RELATED"/>
    <property type="match status" value="1"/>
</dbReference>
<dbReference type="OrthoDB" id="310895at2759"/>
<comment type="similarity">
    <text evidence="1">Belongs to the aldehyde dehydrogenase family.</text>
</comment>
<dbReference type="InterPro" id="IPR015590">
    <property type="entry name" value="Aldehyde_DH_dom"/>
</dbReference>
<feature type="domain" description="Aldehyde dehydrogenase" evidence="3">
    <location>
        <begin position="75"/>
        <end position="541"/>
    </location>
</feature>
<dbReference type="Proteomes" id="UP001149813">
    <property type="component" value="Unassembled WGS sequence"/>
</dbReference>
<dbReference type="InterPro" id="IPR016161">
    <property type="entry name" value="Ald_DH/histidinol_DH"/>
</dbReference>
<accession>A0A9W7Y1A8</accession>
<evidence type="ECO:0000256" key="1">
    <source>
        <dbReference type="ARBA" id="ARBA00009986"/>
    </source>
</evidence>
<keyword evidence="2" id="KW-0560">Oxidoreductase</keyword>
<gene>
    <name evidence="4" type="primary">MSC7</name>
    <name evidence="4" type="ORF">LPJ53_003795</name>
</gene>
<dbReference type="Gene3D" id="3.40.309.10">
    <property type="entry name" value="Aldehyde Dehydrogenase, Chain A, domain 2"/>
    <property type="match status" value="1"/>
</dbReference>
<comment type="caution">
    <text evidence="4">The sequence shown here is derived from an EMBL/GenBank/DDBJ whole genome shotgun (WGS) entry which is preliminary data.</text>
</comment>
<dbReference type="Pfam" id="PF00171">
    <property type="entry name" value="Aldedh"/>
    <property type="match status" value="1"/>
</dbReference>
<evidence type="ECO:0000313" key="4">
    <source>
        <dbReference type="EMBL" id="KAJ1721725.1"/>
    </source>
</evidence>
<proteinExistence type="inferred from homology"/>
<evidence type="ECO:0000313" key="5">
    <source>
        <dbReference type="Proteomes" id="UP001149813"/>
    </source>
</evidence>
<dbReference type="CDD" id="cd07098">
    <property type="entry name" value="ALDH_F15-22"/>
    <property type="match status" value="1"/>
</dbReference>
<name>A0A9W7Y1A8_9FUNG</name>
<reference evidence="4" key="1">
    <citation type="submission" date="2022-07" db="EMBL/GenBank/DDBJ databases">
        <title>Phylogenomic reconstructions and comparative analyses of Kickxellomycotina fungi.</title>
        <authorList>
            <person name="Reynolds N.K."/>
            <person name="Stajich J.E."/>
            <person name="Barry K."/>
            <person name="Grigoriev I.V."/>
            <person name="Crous P."/>
            <person name="Smith M.E."/>
        </authorList>
    </citation>
    <scope>NUCLEOTIDE SEQUENCE</scope>
    <source>
        <strain evidence="4">NBRC 32514</strain>
    </source>
</reference>
<dbReference type="EMBL" id="JANBOJ010000153">
    <property type="protein sequence ID" value="KAJ1721725.1"/>
    <property type="molecule type" value="Genomic_DNA"/>
</dbReference>
<dbReference type="AlphaFoldDB" id="A0A9W7Y1A8"/>
<evidence type="ECO:0000259" key="3">
    <source>
        <dbReference type="Pfam" id="PF00171"/>
    </source>
</evidence>
<dbReference type="Gene3D" id="3.40.605.10">
    <property type="entry name" value="Aldehyde Dehydrogenase, Chain A, domain 1"/>
    <property type="match status" value="1"/>
</dbReference>
<sequence>MDSVIERIQPYLAEDSLSPVLAAVVVVAVALYVFSHKSSLPAIPFELRPPAESLPGWRSGEILDQPSIIVKDRPDLIQCFDPATGRSLGQVRAATVDELQDKIHRARKAQTVWAQTSYEQRRQVLRTLNEFVLAHQREICQVACRDSGKTLIDATLGEVLTTSAKLQWTIKNGEKALQDDERDPGFMMMYKRARVVYQPRGVVSALVSWNYPFHNTIGPVISAIFSGNAIVVKASEHVAWSMSYWEQMIKRALNVCGHDPELVQFVTGFVDIGNALTSSPDIDHITFIGSPEVGKLVMKSASANLTPVTLELGGKDCAIVFSDADLSQCIPVLMRGVIQNASQNCIGIERILIQDKIYEKFVDEMTRRIKAVRLGSILDDEPNQVDCGAMVLSNCFGRLEALIADAVSKGARCLVGGHAYTHPKHPKGQYFEPTLLVDVTPEMDITRNETFGPIMVLMKFADEQDALSKVHSSPYGLGSSVFSGDRTRGSRVALKLRTGMTNVNDFGVNYICQSLPFGGVGISGFGRFAGPEGLRALCVEKAFTEDRLPFIKTPIPPIVDYPIQNTEKGYQFTQQIVAFAYSETWWDSIKAGLRLGKLSM</sequence>